<evidence type="ECO:0000256" key="2">
    <source>
        <dbReference type="ARBA" id="ARBA00022741"/>
    </source>
</evidence>
<evidence type="ECO:0000313" key="5">
    <source>
        <dbReference type="EMBL" id="MBC6011095.1"/>
    </source>
</evidence>
<dbReference type="InterPro" id="IPR003593">
    <property type="entry name" value="AAA+_ATPase"/>
</dbReference>
<sequence>MISLKNVSKDFNNTNILNDINLTINEGELVRIVGSNGCGKTTLLKIIAGLLKADGGNITYGEGCNIGAVIENPSFIENETLLYNLKFLYNLKSKFSYDICKKYCDLFSLNIDSKIAIKKYSLGMRQKAAIIQAVMENQNLILLDEPTRGLDIDSMNQFDNLVKELKKEGKTIIICAHDGVENINFDRIIEIKKGRIEE</sequence>
<dbReference type="InterPro" id="IPR051782">
    <property type="entry name" value="ABC_Transporter_VariousFunc"/>
</dbReference>
<dbReference type="PANTHER" id="PTHR42939">
    <property type="entry name" value="ABC TRANSPORTER ATP-BINDING PROTEIN ALBC-RELATED"/>
    <property type="match status" value="1"/>
</dbReference>
<dbReference type="Proteomes" id="UP000603474">
    <property type="component" value="Unassembled WGS sequence"/>
</dbReference>
<accession>A0ABR7KEE0</accession>
<keyword evidence="6" id="KW-1185">Reference proteome</keyword>
<dbReference type="Pfam" id="PF00005">
    <property type="entry name" value="ABC_tran"/>
    <property type="match status" value="1"/>
</dbReference>
<keyword evidence="2" id="KW-0547">Nucleotide-binding</keyword>
<dbReference type="GO" id="GO:0005524">
    <property type="term" value="F:ATP binding"/>
    <property type="evidence" value="ECO:0007669"/>
    <property type="project" value="UniProtKB-KW"/>
</dbReference>
<organism evidence="5 6">
    <name type="scientific">Catenibacterium faecis</name>
    <dbReference type="NCBI Taxonomy" id="2764323"/>
    <lineage>
        <taxon>Bacteria</taxon>
        <taxon>Bacillati</taxon>
        <taxon>Bacillota</taxon>
        <taxon>Erysipelotrichia</taxon>
        <taxon>Erysipelotrichales</taxon>
        <taxon>Coprobacillaceae</taxon>
        <taxon>Catenibacterium</taxon>
    </lineage>
</organism>
<dbReference type="SMART" id="SM00382">
    <property type="entry name" value="AAA"/>
    <property type="match status" value="1"/>
</dbReference>
<dbReference type="PROSITE" id="PS50893">
    <property type="entry name" value="ABC_TRANSPORTER_2"/>
    <property type="match status" value="1"/>
</dbReference>
<dbReference type="EMBL" id="JACRWG010000119">
    <property type="protein sequence ID" value="MBC6011095.1"/>
    <property type="molecule type" value="Genomic_DNA"/>
</dbReference>
<keyword evidence="1" id="KW-0813">Transport</keyword>
<evidence type="ECO:0000259" key="4">
    <source>
        <dbReference type="PROSITE" id="PS50893"/>
    </source>
</evidence>
<name>A0ABR7KEE0_9FIRM</name>
<feature type="domain" description="ABC transporter" evidence="4">
    <location>
        <begin position="2"/>
        <end position="198"/>
    </location>
</feature>
<dbReference type="SUPFAM" id="SSF52540">
    <property type="entry name" value="P-loop containing nucleoside triphosphate hydrolases"/>
    <property type="match status" value="1"/>
</dbReference>
<proteinExistence type="predicted"/>
<reference evidence="5 6" key="1">
    <citation type="submission" date="2020-08" db="EMBL/GenBank/DDBJ databases">
        <authorList>
            <person name="Liu C."/>
            <person name="Sun Q."/>
        </authorList>
    </citation>
    <scope>NUCLEOTIDE SEQUENCE [LARGE SCALE GENOMIC DNA]</scope>
    <source>
        <strain evidence="5 6">NSJ-22</strain>
    </source>
</reference>
<evidence type="ECO:0000256" key="3">
    <source>
        <dbReference type="ARBA" id="ARBA00022840"/>
    </source>
</evidence>
<evidence type="ECO:0000313" key="6">
    <source>
        <dbReference type="Proteomes" id="UP000603474"/>
    </source>
</evidence>
<dbReference type="InterPro" id="IPR003439">
    <property type="entry name" value="ABC_transporter-like_ATP-bd"/>
</dbReference>
<keyword evidence="3 5" id="KW-0067">ATP-binding</keyword>
<dbReference type="Gene3D" id="3.40.50.300">
    <property type="entry name" value="P-loop containing nucleotide triphosphate hydrolases"/>
    <property type="match status" value="1"/>
</dbReference>
<dbReference type="InterPro" id="IPR027417">
    <property type="entry name" value="P-loop_NTPase"/>
</dbReference>
<dbReference type="PROSITE" id="PS00211">
    <property type="entry name" value="ABC_TRANSPORTER_1"/>
    <property type="match status" value="1"/>
</dbReference>
<protein>
    <submittedName>
        <fullName evidence="5">ATP-binding cassette domain-containing protein</fullName>
    </submittedName>
</protein>
<comment type="caution">
    <text evidence="5">The sequence shown here is derived from an EMBL/GenBank/DDBJ whole genome shotgun (WGS) entry which is preliminary data.</text>
</comment>
<dbReference type="PANTHER" id="PTHR42939:SF1">
    <property type="entry name" value="ABC TRANSPORTER ATP-BINDING PROTEIN ALBC-RELATED"/>
    <property type="match status" value="1"/>
</dbReference>
<evidence type="ECO:0000256" key="1">
    <source>
        <dbReference type="ARBA" id="ARBA00022448"/>
    </source>
</evidence>
<dbReference type="InterPro" id="IPR017871">
    <property type="entry name" value="ABC_transporter-like_CS"/>
</dbReference>
<dbReference type="CDD" id="cd03230">
    <property type="entry name" value="ABC_DR_subfamily_A"/>
    <property type="match status" value="1"/>
</dbReference>
<gene>
    <name evidence="5" type="ORF">H8909_12945</name>
</gene>